<evidence type="ECO:0000313" key="1">
    <source>
        <dbReference type="EMBL" id="SVD47931.1"/>
    </source>
</evidence>
<organism evidence="1">
    <name type="scientific">marine metagenome</name>
    <dbReference type="NCBI Taxonomy" id="408172"/>
    <lineage>
        <taxon>unclassified sequences</taxon>
        <taxon>metagenomes</taxon>
        <taxon>ecological metagenomes</taxon>
    </lineage>
</organism>
<feature type="non-terminal residue" evidence="1">
    <location>
        <position position="1"/>
    </location>
</feature>
<protein>
    <submittedName>
        <fullName evidence="1">Uncharacterized protein</fullName>
    </submittedName>
</protein>
<gene>
    <name evidence="1" type="ORF">METZ01_LOCUS400785</name>
</gene>
<reference evidence="1" key="1">
    <citation type="submission" date="2018-05" db="EMBL/GenBank/DDBJ databases">
        <authorList>
            <person name="Lanie J.A."/>
            <person name="Ng W.-L."/>
            <person name="Kazmierczak K.M."/>
            <person name="Andrzejewski T.M."/>
            <person name="Davidsen T.M."/>
            <person name="Wayne K.J."/>
            <person name="Tettelin H."/>
            <person name="Glass J.I."/>
            <person name="Rusch D."/>
            <person name="Podicherti R."/>
            <person name="Tsui H.-C.T."/>
            <person name="Winkler M.E."/>
        </authorList>
    </citation>
    <scope>NUCLEOTIDE SEQUENCE</scope>
</reference>
<feature type="non-terminal residue" evidence="1">
    <location>
        <position position="31"/>
    </location>
</feature>
<sequence>MCEDYTEKFDYEPFGTYKSVVDSKMWTIPPL</sequence>
<name>A0A382VPS8_9ZZZZ</name>
<dbReference type="AlphaFoldDB" id="A0A382VPS8"/>
<dbReference type="EMBL" id="UINC01153293">
    <property type="protein sequence ID" value="SVD47931.1"/>
    <property type="molecule type" value="Genomic_DNA"/>
</dbReference>
<proteinExistence type="predicted"/>
<accession>A0A382VPS8</accession>